<keyword evidence="2" id="KW-1185">Reference proteome</keyword>
<gene>
    <name evidence="1" type="ORF">PVAND_011032</name>
</gene>
<sequence length="1530" mass="180053">MADVNNIPMDLLPSTINIEPDFKSFISKFKSLQSKSVFCILDIELISVKKIFTNEFIDSAYEKFKTEVIIKLPINNIKEDRITVTFDSTNSGTIAINWKNTIDQNFIKLELDTGYSPLIKSFIVEFLINSLKSNRTVKFTNSFNQLTNLIDERGFNLLMVAVENENIEILQELLKMPFNINHKSKGDSTAADIAWQKNNQEILLLLLKANSTYPKSFDKNQCIEEVKVFLKINEDMHDAIVQENQVEILRIRNENKSLRHFYNSSNVSATAIAFSKIGIYKLLIGNNCSIGQLEDANQLINNQKNYENYESLNDYEQDEPPEKKFRKDLVQIHKENFKKLPMKHILVHLSNLSFGHDENDAAGQLNLIREAFERVDSILEGSFLLQINAIGQKITNNFDFTRKSLKYMVPTVGNFTNGLFKYIGEVYFAALKLLNDNEKTEVDGVIMHEHGHCGINKVFRNSAKPYAKGDNENEIKFNNIIKEYHDLWCRDETNFEPIVGRVFKCYNTNVWAAELIVRVPHMLGHYQNDQLTLNKRKENFKSLFTYYDEIVMDEMKKALTVLKKLANDSKKITFGELTEPYKAAIRHTGINFQDQKILLKDITNENVLNQLTSKQIKDIFNGEMLNIGRNLENSSDIYKERQFLDVEFKNYIWRWNFETNENELTDQTKAAIQDFNSILTEVNDTKCFLLSGHAGEGKTTTMKKLALKMKEKMPECWITVIDLKSHTEIYEKYQNQVIDSKEKILEYLSELLKVTEGFEAFIFKNLFMSGKIILLFDGMDEIFPNYEVFFLNLIKNIKSMTQYIDTLKKNLSSKTYKFLPFDENRALDFINEYIKSKTGTIELKQIKNVIRELEMHDNPLLLTMVADLHIAKELLVENINKYSLYEKTIRMKKKILSKKGEVANEDRDVDSKINLWEIHQIFALKEIFRKETFYNYYKYQSISLDQFKLFQTWKEEKYKWSPDTVSRTGLITVNDLESDYKFVHRTYAEFYVTKFIIENILEVIEQHGNELKNTEFELRINFGFHVLRKCCDNVFYFIRDFFSDYFKNRQHKINFCKRFCDFIDQERTREMIEKYFGDFPRTGTNYLLFIASVLKYTNFDERIFNILTFTEKGRSKLFSLALNYNETMYECIKICAEFFDVFKKSNLPNWHQLTGLGLGLSENELKLPADEELENFIKNDFLMKNEVIEGYVSGILEFDELSYEEEQELMKKVYQFLCFILKIDVENQKYLEKFFQGDKGTFANILNTCGQQIAFYSTHNLKLSSNFNLFFIKAESFFEDERNNMKLFLSEKILFLGIHTEFNLLKDMFEKYYGLKKLPLLTIKTFKNLNLKWSEKMINAFDGYSTEISKYSCFFQLFLNLSWKLDLYAISHIIKIYKAVFGDEWRNHIGYIAKNLDTNNFPILSNDELKQNVKGKYLLKGSNSNSLEDKLKKFHEKILNFYGFLCLFVTYEIPHSTIKKFLFNILKKSSDHDDEKKSMSYEEMQNILTNLGNAKSFLKIFHVYFNNNAEFCELVQNPNNHEQYFFVLKT</sequence>
<dbReference type="OrthoDB" id="7739966at2759"/>
<dbReference type="SUPFAM" id="SSF52540">
    <property type="entry name" value="P-loop containing nucleoside triphosphate hydrolases"/>
    <property type="match status" value="1"/>
</dbReference>
<dbReference type="SUPFAM" id="SSF48403">
    <property type="entry name" value="Ankyrin repeat"/>
    <property type="match status" value="1"/>
</dbReference>
<evidence type="ECO:0008006" key="3">
    <source>
        <dbReference type="Google" id="ProtNLM"/>
    </source>
</evidence>
<dbReference type="InterPro" id="IPR036770">
    <property type="entry name" value="Ankyrin_rpt-contain_sf"/>
</dbReference>
<name>A0A9J6CIB8_POLVA</name>
<dbReference type="EMBL" id="JADBJN010000001">
    <property type="protein sequence ID" value="KAG5681616.1"/>
    <property type="molecule type" value="Genomic_DNA"/>
</dbReference>
<dbReference type="InterPro" id="IPR002110">
    <property type="entry name" value="Ankyrin_rpt"/>
</dbReference>
<dbReference type="InterPro" id="IPR027417">
    <property type="entry name" value="P-loop_NTPase"/>
</dbReference>
<organism evidence="1 2">
    <name type="scientific">Polypedilum vanderplanki</name>
    <name type="common">Sleeping chironomid midge</name>
    <dbReference type="NCBI Taxonomy" id="319348"/>
    <lineage>
        <taxon>Eukaryota</taxon>
        <taxon>Metazoa</taxon>
        <taxon>Ecdysozoa</taxon>
        <taxon>Arthropoda</taxon>
        <taxon>Hexapoda</taxon>
        <taxon>Insecta</taxon>
        <taxon>Pterygota</taxon>
        <taxon>Neoptera</taxon>
        <taxon>Endopterygota</taxon>
        <taxon>Diptera</taxon>
        <taxon>Nematocera</taxon>
        <taxon>Chironomoidea</taxon>
        <taxon>Chironomidae</taxon>
        <taxon>Chironominae</taxon>
        <taxon>Polypedilum</taxon>
        <taxon>Polypedilum</taxon>
    </lineage>
</organism>
<evidence type="ECO:0000313" key="1">
    <source>
        <dbReference type="EMBL" id="KAG5681616.1"/>
    </source>
</evidence>
<dbReference type="Gene3D" id="3.40.50.300">
    <property type="entry name" value="P-loop containing nucleotide triphosphate hydrolases"/>
    <property type="match status" value="1"/>
</dbReference>
<protein>
    <recommendedName>
        <fullName evidence="3">Ankyrin repeat protein</fullName>
    </recommendedName>
</protein>
<evidence type="ECO:0000313" key="2">
    <source>
        <dbReference type="Proteomes" id="UP001107558"/>
    </source>
</evidence>
<proteinExistence type="predicted"/>
<reference evidence="1" key="1">
    <citation type="submission" date="2021-03" db="EMBL/GenBank/DDBJ databases">
        <title>Chromosome level genome of the anhydrobiotic midge Polypedilum vanderplanki.</title>
        <authorList>
            <person name="Yoshida Y."/>
            <person name="Kikawada T."/>
            <person name="Gusev O."/>
        </authorList>
    </citation>
    <scope>NUCLEOTIDE SEQUENCE</scope>
    <source>
        <strain evidence="1">NIAS01</strain>
        <tissue evidence="1">Whole body or cell culture</tissue>
    </source>
</reference>
<accession>A0A9J6CIB8</accession>
<comment type="caution">
    <text evidence="1">The sequence shown here is derived from an EMBL/GenBank/DDBJ whole genome shotgun (WGS) entry which is preliminary data.</text>
</comment>
<dbReference type="SMART" id="SM00248">
    <property type="entry name" value="ANK"/>
    <property type="match status" value="2"/>
</dbReference>
<dbReference type="Gene3D" id="1.25.40.20">
    <property type="entry name" value="Ankyrin repeat-containing domain"/>
    <property type="match status" value="1"/>
</dbReference>
<dbReference type="Proteomes" id="UP001107558">
    <property type="component" value="Chromosome 1"/>
</dbReference>